<dbReference type="Gene3D" id="3.30.428.10">
    <property type="entry name" value="HIT-like"/>
    <property type="match status" value="1"/>
</dbReference>
<feature type="domain" description="HIT" evidence="3">
    <location>
        <begin position="24"/>
        <end position="133"/>
    </location>
</feature>
<dbReference type="OrthoDB" id="9784774at2"/>
<protein>
    <submittedName>
        <fullName evidence="4">Diadenosine tetraphosphate hydrolase</fullName>
    </submittedName>
</protein>
<dbReference type="PROSITE" id="PS51084">
    <property type="entry name" value="HIT_2"/>
    <property type="match status" value="1"/>
</dbReference>
<dbReference type="AlphaFoldDB" id="A0A4Q5JC97"/>
<evidence type="ECO:0000313" key="5">
    <source>
        <dbReference type="Proteomes" id="UP000291189"/>
    </source>
</evidence>
<dbReference type="EMBL" id="SDPU01000001">
    <property type="protein sequence ID" value="RYU15798.1"/>
    <property type="molecule type" value="Genomic_DNA"/>
</dbReference>
<feature type="region of interest" description="Disordered" evidence="2">
    <location>
        <begin position="1"/>
        <end position="25"/>
    </location>
</feature>
<comment type="caution">
    <text evidence="4">The sequence shown here is derived from an EMBL/GenBank/DDBJ whole genome shotgun (WGS) entry which is preliminary data.</text>
</comment>
<evidence type="ECO:0000256" key="1">
    <source>
        <dbReference type="PROSITE-ProRule" id="PRU00464"/>
    </source>
</evidence>
<gene>
    <name evidence="4" type="ORF">ETU37_00845</name>
</gene>
<sequence length="170" mass="18762">MSGPDASLAGSSPVTETEDWKRDRVGSALRGENPTVLARLDAGFAVIGDVQFLPGYCVFISDDPGADRLTDLPRERRLAFLAGAERLAEAVENVCGRRAADFRRINLEIQGNHDAFLHAHVWPRYSWEGEFADGPVGQYDADRWSDPATALGVEHDSLREELVTELLRLV</sequence>
<evidence type="ECO:0000313" key="4">
    <source>
        <dbReference type="EMBL" id="RYU15798.1"/>
    </source>
</evidence>
<dbReference type="GO" id="GO:0016787">
    <property type="term" value="F:hydrolase activity"/>
    <property type="evidence" value="ECO:0007669"/>
    <property type="project" value="UniProtKB-KW"/>
</dbReference>
<name>A0A4Q5JC97_9ACTN</name>
<comment type="caution">
    <text evidence="1">Lacks conserved residue(s) required for the propagation of feature annotation.</text>
</comment>
<reference evidence="4 5" key="1">
    <citation type="submission" date="2019-01" db="EMBL/GenBank/DDBJ databases">
        <title>Nocardioides guangzhouensis sp. nov., an actinobacterium isolated from soil.</title>
        <authorList>
            <person name="Fu Y."/>
            <person name="Cai Y."/>
            <person name="Lin Z."/>
            <person name="Chen P."/>
        </authorList>
    </citation>
    <scope>NUCLEOTIDE SEQUENCE [LARGE SCALE GENOMIC DNA]</scope>
    <source>
        <strain evidence="4 5">NBRC 105384</strain>
    </source>
</reference>
<evidence type="ECO:0000256" key="2">
    <source>
        <dbReference type="SAM" id="MobiDB-lite"/>
    </source>
</evidence>
<accession>A0A4Q5JC97</accession>
<organism evidence="4 5">
    <name type="scientific">Nocardioides iriomotensis</name>
    <dbReference type="NCBI Taxonomy" id="715784"/>
    <lineage>
        <taxon>Bacteria</taxon>
        <taxon>Bacillati</taxon>
        <taxon>Actinomycetota</taxon>
        <taxon>Actinomycetes</taxon>
        <taxon>Propionibacteriales</taxon>
        <taxon>Nocardioidaceae</taxon>
        <taxon>Nocardioides</taxon>
    </lineage>
</organism>
<dbReference type="InterPro" id="IPR036265">
    <property type="entry name" value="HIT-like_sf"/>
</dbReference>
<keyword evidence="4" id="KW-0378">Hydrolase</keyword>
<dbReference type="Proteomes" id="UP000291189">
    <property type="component" value="Unassembled WGS sequence"/>
</dbReference>
<evidence type="ECO:0000259" key="3">
    <source>
        <dbReference type="PROSITE" id="PS51084"/>
    </source>
</evidence>
<dbReference type="InterPro" id="IPR011146">
    <property type="entry name" value="HIT-like"/>
</dbReference>
<keyword evidence="5" id="KW-1185">Reference proteome</keyword>
<proteinExistence type="predicted"/>
<dbReference type="SUPFAM" id="SSF54197">
    <property type="entry name" value="HIT-like"/>
    <property type="match status" value="1"/>
</dbReference>